<feature type="region of interest" description="Disordered" evidence="1">
    <location>
        <begin position="1"/>
        <end position="241"/>
    </location>
</feature>
<comment type="caution">
    <text evidence="2">The sequence shown here is derived from an EMBL/GenBank/DDBJ whole genome shotgun (WGS) entry which is preliminary data.</text>
</comment>
<feature type="compositionally biased region" description="Basic and acidic residues" evidence="1">
    <location>
        <begin position="161"/>
        <end position="175"/>
    </location>
</feature>
<dbReference type="AlphaFoldDB" id="A0A2R5GJY9"/>
<feature type="compositionally biased region" description="Basic and acidic residues" evidence="1">
    <location>
        <begin position="35"/>
        <end position="50"/>
    </location>
</feature>
<reference evidence="2 3" key="1">
    <citation type="submission" date="2017-12" db="EMBL/GenBank/DDBJ databases">
        <title>Sequencing, de novo assembly and annotation of complete genome of a new Thraustochytrid species, strain FCC1311.</title>
        <authorList>
            <person name="Sedici K."/>
            <person name="Godart F."/>
            <person name="Aiese Cigliano R."/>
            <person name="Sanseverino W."/>
            <person name="Barakat M."/>
            <person name="Ortet P."/>
            <person name="Marechal E."/>
            <person name="Cagnac O."/>
            <person name="Amato A."/>
        </authorList>
    </citation>
    <scope>NUCLEOTIDE SEQUENCE [LARGE SCALE GENOMIC DNA]</scope>
</reference>
<feature type="region of interest" description="Disordered" evidence="1">
    <location>
        <begin position="264"/>
        <end position="298"/>
    </location>
</feature>
<proteinExistence type="predicted"/>
<evidence type="ECO:0000313" key="3">
    <source>
        <dbReference type="Proteomes" id="UP000241890"/>
    </source>
</evidence>
<sequence>MMEVAAAGSGGRHATSAGGNGGAGSGRGFERRKRREDLANLVREGRERAARKQGWHQPRLESHHRRGQESDSELLDDGDDDDEDEEEEKRDEASLQQQRRSREEEEEAPKLKEDSTKKKSRSIKTTFRKTQSRREAAENASSSWEDPRATFAWVQGFWEGQVKEQQQEQEKQTKTKERRRRGSTKPKASETMTSEIARTRSRSVDSKRVSTRHGVAPAVQRRKGSLDRRTKDDGRRTSAGRDVGAVASSLGSIVSYVGTFFDPDAVSPRSRSASSRSRSSSSWREAYTRPAASRPSLSRPSWADRITVFKQRVFHGDTGESPELQTQFEAIIGLRSELENAQARLDSQVEGATTLLSTLAEHEDAHGRNADPELNKAVEGLEGILEEVRGFSYFADVIAEIDAALDYRKRLKHHRRAWARQLRKAKNLLETVTEEEIDDLPLVKRKQLDDAISAQERYDEATSKVSEDMANLLSGDNTESPITDELHEAQFLVFMSWRSLIREQRETFPERAQRAQAAYQATWAVYARDMSTV</sequence>
<organism evidence="2 3">
    <name type="scientific">Hondaea fermentalgiana</name>
    <dbReference type="NCBI Taxonomy" id="2315210"/>
    <lineage>
        <taxon>Eukaryota</taxon>
        <taxon>Sar</taxon>
        <taxon>Stramenopiles</taxon>
        <taxon>Bigyra</taxon>
        <taxon>Labyrinthulomycetes</taxon>
        <taxon>Thraustochytrida</taxon>
        <taxon>Thraustochytriidae</taxon>
        <taxon>Hondaea</taxon>
    </lineage>
</organism>
<evidence type="ECO:0000256" key="1">
    <source>
        <dbReference type="SAM" id="MobiDB-lite"/>
    </source>
</evidence>
<dbReference type="EMBL" id="BEYU01000093">
    <property type="protein sequence ID" value="GBG31212.1"/>
    <property type="molecule type" value="Genomic_DNA"/>
</dbReference>
<dbReference type="Proteomes" id="UP000241890">
    <property type="component" value="Unassembled WGS sequence"/>
</dbReference>
<feature type="compositionally biased region" description="Basic and acidic residues" evidence="1">
    <location>
        <begin position="100"/>
        <end position="117"/>
    </location>
</feature>
<evidence type="ECO:0000313" key="2">
    <source>
        <dbReference type="EMBL" id="GBG31212.1"/>
    </source>
</evidence>
<feature type="compositionally biased region" description="Acidic residues" evidence="1">
    <location>
        <begin position="70"/>
        <end position="89"/>
    </location>
</feature>
<feature type="compositionally biased region" description="Low complexity" evidence="1">
    <location>
        <begin position="267"/>
        <end position="298"/>
    </location>
</feature>
<protein>
    <submittedName>
        <fullName evidence="2">Uncharacterized protein</fullName>
    </submittedName>
</protein>
<feature type="compositionally biased region" description="Gly residues" evidence="1">
    <location>
        <begin position="18"/>
        <end position="27"/>
    </location>
</feature>
<keyword evidence="3" id="KW-1185">Reference proteome</keyword>
<dbReference type="InParanoid" id="A0A2R5GJY9"/>
<feature type="compositionally biased region" description="Basic and acidic residues" evidence="1">
    <location>
        <begin position="224"/>
        <end position="236"/>
    </location>
</feature>
<gene>
    <name evidence="2" type="ORF">FCC1311_074332</name>
</gene>
<name>A0A2R5GJY9_9STRA</name>
<feature type="compositionally biased region" description="Basic residues" evidence="1">
    <location>
        <begin position="118"/>
        <end position="131"/>
    </location>
</feature>
<accession>A0A2R5GJY9</accession>